<dbReference type="Proteomes" id="UP000198211">
    <property type="component" value="Unassembled WGS sequence"/>
</dbReference>
<keyword evidence="3" id="KW-0282">Flagellum</keyword>
<dbReference type="AlphaFoldDB" id="A0A225WYK4"/>
<name>A0A225WYK4_9STRA</name>
<proteinExistence type="predicted"/>
<dbReference type="OrthoDB" id="66599at2759"/>
<dbReference type="InterPro" id="IPR048739">
    <property type="entry name" value="CEP104_N"/>
</dbReference>
<gene>
    <name evidence="3" type="ORF">PHMEG_0002339</name>
</gene>
<keyword evidence="3" id="KW-0966">Cell projection</keyword>
<dbReference type="EMBL" id="NBNE01000102">
    <property type="protein sequence ID" value="OWZ22885.1"/>
    <property type="molecule type" value="Genomic_DNA"/>
</dbReference>
<evidence type="ECO:0000313" key="4">
    <source>
        <dbReference type="Proteomes" id="UP000198211"/>
    </source>
</evidence>
<accession>A0A225WYK4</accession>
<sequence length="127" mass="14222">MSEDERRRRAIPSGLTRSGGAGDESLAVWESEKFCGFPKELVFRLNRGLSTYIEQVNLLSHPFKVATREEIFTSSITSDGIHDGKTGVNFERLGFVCLTLARTRTTLHANFKRYGCLRLPPKSPSCV</sequence>
<feature type="domain" description="Centrosomal protein CEP104 N-terminal" evidence="2">
    <location>
        <begin position="29"/>
        <end position="101"/>
    </location>
</feature>
<dbReference type="Pfam" id="PF21038">
    <property type="entry name" value="CEP104_N"/>
    <property type="match status" value="1"/>
</dbReference>
<keyword evidence="4" id="KW-1185">Reference proteome</keyword>
<reference evidence="4" key="1">
    <citation type="submission" date="2017-03" db="EMBL/GenBank/DDBJ databases">
        <title>Phytopthora megakarya and P. palmivora, two closely related causual agents of cacao black pod achieved similar genome size and gene model numbers by different mechanisms.</title>
        <authorList>
            <person name="Ali S."/>
            <person name="Shao J."/>
            <person name="Larry D.J."/>
            <person name="Kronmiller B."/>
            <person name="Shen D."/>
            <person name="Strem M.D."/>
            <person name="Melnick R.L."/>
            <person name="Guiltinan M.J."/>
            <person name="Tyler B.M."/>
            <person name="Meinhardt L.W."/>
            <person name="Bailey B.A."/>
        </authorList>
    </citation>
    <scope>NUCLEOTIDE SEQUENCE [LARGE SCALE GENOMIC DNA]</scope>
    <source>
        <strain evidence="4">zdho120</strain>
    </source>
</reference>
<evidence type="ECO:0000256" key="1">
    <source>
        <dbReference type="SAM" id="MobiDB-lite"/>
    </source>
</evidence>
<feature type="region of interest" description="Disordered" evidence="1">
    <location>
        <begin position="1"/>
        <end position="22"/>
    </location>
</feature>
<organism evidence="3 4">
    <name type="scientific">Phytophthora megakarya</name>
    <dbReference type="NCBI Taxonomy" id="4795"/>
    <lineage>
        <taxon>Eukaryota</taxon>
        <taxon>Sar</taxon>
        <taxon>Stramenopiles</taxon>
        <taxon>Oomycota</taxon>
        <taxon>Peronosporomycetes</taxon>
        <taxon>Peronosporales</taxon>
        <taxon>Peronosporaceae</taxon>
        <taxon>Phytophthora</taxon>
    </lineage>
</organism>
<protein>
    <submittedName>
        <fullName evidence="3">Flagellar associated protein</fullName>
    </submittedName>
</protein>
<comment type="caution">
    <text evidence="3">The sequence shown here is derived from an EMBL/GenBank/DDBJ whole genome shotgun (WGS) entry which is preliminary data.</text>
</comment>
<evidence type="ECO:0000313" key="3">
    <source>
        <dbReference type="EMBL" id="OWZ22885.1"/>
    </source>
</evidence>
<evidence type="ECO:0000259" key="2">
    <source>
        <dbReference type="Pfam" id="PF21038"/>
    </source>
</evidence>
<keyword evidence="3" id="KW-0969">Cilium</keyword>